<organism evidence="1">
    <name type="scientific">Arundo donax</name>
    <name type="common">Giant reed</name>
    <name type="synonym">Donax arundinaceus</name>
    <dbReference type="NCBI Taxonomy" id="35708"/>
    <lineage>
        <taxon>Eukaryota</taxon>
        <taxon>Viridiplantae</taxon>
        <taxon>Streptophyta</taxon>
        <taxon>Embryophyta</taxon>
        <taxon>Tracheophyta</taxon>
        <taxon>Spermatophyta</taxon>
        <taxon>Magnoliopsida</taxon>
        <taxon>Liliopsida</taxon>
        <taxon>Poales</taxon>
        <taxon>Poaceae</taxon>
        <taxon>PACMAD clade</taxon>
        <taxon>Arundinoideae</taxon>
        <taxon>Arundineae</taxon>
        <taxon>Arundo</taxon>
    </lineage>
</organism>
<accession>A0A0A8XNQ6</accession>
<name>A0A0A8XNQ6_ARUDO</name>
<proteinExistence type="predicted"/>
<dbReference type="EMBL" id="GBRH01282809">
    <property type="protein sequence ID" value="JAD15086.1"/>
    <property type="molecule type" value="Transcribed_RNA"/>
</dbReference>
<sequence length="28" mass="3067">MLKVLIDYPGVIQSIKPTLPDSLTTLPL</sequence>
<reference evidence="1" key="2">
    <citation type="journal article" date="2015" name="Data Brief">
        <title>Shoot transcriptome of the giant reed, Arundo donax.</title>
        <authorList>
            <person name="Barrero R.A."/>
            <person name="Guerrero F.D."/>
            <person name="Moolhuijzen P."/>
            <person name="Goolsby J.A."/>
            <person name="Tidwell J."/>
            <person name="Bellgard S.E."/>
            <person name="Bellgard M.I."/>
        </authorList>
    </citation>
    <scope>NUCLEOTIDE SEQUENCE</scope>
    <source>
        <tissue evidence="1">Shoot tissue taken approximately 20 cm above the soil surface</tissue>
    </source>
</reference>
<protein>
    <submittedName>
        <fullName evidence="1">Uncharacterized protein</fullName>
    </submittedName>
</protein>
<evidence type="ECO:0000313" key="1">
    <source>
        <dbReference type="EMBL" id="JAD15086.1"/>
    </source>
</evidence>
<reference evidence="1" key="1">
    <citation type="submission" date="2014-09" db="EMBL/GenBank/DDBJ databases">
        <authorList>
            <person name="Magalhaes I.L.F."/>
            <person name="Oliveira U."/>
            <person name="Santos F.R."/>
            <person name="Vidigal T.H.D.A."/>
            <person name="Brescovit A.D."/>
            <person name="Santos A.J."/>
        </authorList>
    </citation>
    <scope>NUCLEOTIDE SEQUENCE</scope>
    <source>
        <tissue evidence="1">Shoot tissue taken approximately 20 cm above the soil surface</tissue>
    </source>
</reference>
<dbReference type="AlphaFoldDB" id="A0A0A8XNQ6"/>